<protein>
    <submittedName>
        <fullName evidence="6">FMN reductase</fullName>
    </submittedName>
</protein>
<dbReference type="Proteomes" id="UP000283587">
    <property type="component" value="Unassembled WGS sequence"/>
</dbReference>
<name>A0A419AAG3_9RHOB</name>
<dbReference type="GO" id="GO:0016491">
    <property type="term" value="F:oxidoreductase activity"/>
    <property type="evidence" value="ECO:0007669"/>
    <property type="project" value="UniProtKB-KW"/>
</dbReference>
<evidence type="ECO:0000256" key="2">
    <source>
        <dbReference type="ARBA" id="ARBA00022630"/>
    </source>
</evidence>
<keyword evidence="4" id="KW-0560">Oxidoreductase</keyword>
<dbReference type="OrthoDB" id="1643408at2"/>
<dbReference type="Pfam" id="PF03358">
    <property type="entry name" value="FMN_red"/>
    <property type="match status" value="1"/>
</dbReference>
<comment type="similarity">
    <text evidence="1">Belongs to the SsuE family.</text>
</comment>
<dbReference type="InterPro" id="IPR029039">
    <property type="entry name" value="Flavoprotein-like_sf"/>
</dbReference>
<accession>A0A419AAG3</accession>
<feature type="domain" description="NADPH-dependent FMN reductase-like" evidence="5">
    <location>
        <begin position="5"/>
        <end position="145"/>
    </location>
</feature>
<evidence type="ECO:0000256" key="4">
    <source>
        <dbReference type="ARBA" id="ARBA00023002"/>
    </source>
</evidence>
<comment type="caution">
    <text evidence="6">The sequence shown here is derived from an EMBL/GenBank/DDBJ whole genome shotgun (WGS) entry which is preliminary data.</text>
</comment>
<dbReference type="PANTHER" id="PTHR43408">
    <property type="entry name" value="FMN REDUCTASE (NADPH)"/>
    <property type="match status" value="1"/>
</dbReference>
<dbReference type="AlphaFoldDB" id="A0A419AAG3"/>
<evidence type="ECO:0000256" key="1">
    <source>
        <dbReference type="ARBA" id="ARBA00005990"/>
    </source>
</evidence>
<dbReference type="SUPFAM" id="SSF52218">
    <property type="entry name" value="Flavoproteins"/>
    <property type="match status" value="1"/>
</dbReference>
<dbReference type="InterPro" id="IPR051814">
    <property type="entry name" value="NAD(P)H-dep_FMN_reductase"/>
</dbReference>
<sequence>MSGPRFVAFSGSWSQPSRTRNLVTEAARRAVARFGGQAHVFDIGDLGPDFGTMRAPADGAYRRHLEAFLQADALIVASPVYKGSYTGLFKHFIDLLEPTALTGKPVLLAASGGGDRHALVIEHQLRPVFGFFEAHTLATGLYVSPSDFTGDRLSSEAASQRLDRAVSQFAAYLPSPEASRLRAVG</sequence>
<dbReference type="EMBL" id="QZEW01000013">
    <property type="protein sequence ID" value="RJL19929.1"/>
    <property type="molecule type" value="Genomic_DNA"/>
</dbReference>
<evidence type="ECO:0000313" key="6">
    <source>
        <dbReference type="EMBL" id="RJL19929.1"/>
    </source>
</evidence>
<organism evidence="6 7">
    <name type="scientific">Paracoccus siganidrum</name>
    <dbReference type="NCBI Taxonomy" id="1276757"/>
    <lineage>
        <taxon>Bacteria</taxon>
        <taxon>Pseudomonadati</taxon>
        <taxon>Pseudomonadota</taxon>
        <taxon>Alphaproteobacteria</taxon>
        <taxon>Rhodobacterales</taxon>
        <taxon>Paracoccaceae</taxon>
        <taxon>Paracoccus</taxon>
    </lineage>
</organism>
<proteinExistence type="inferred from homology"/>
<dbReference type="PANTHER" id="PTHR43408:SF2">
    <property type="entry name" value="FMN REDUCTASE (NADPH)"/>
    <property type="match status" value="1"/>
</dbReference>
<evidence type="ECO:0000256" key="3">
    <source>
        <dbReference type="ARBA" id="ARBA00022643"/>
    </source>
</evidence>
<evidence type="ECO:0000313" key="7">
    <source>
        <dbReference type="Proteomes" id="UP000283587"/>
    </source>
</evidence>
<gene>
    <name evidence="6" type="ORF">D3P05_04205</name>
</gene>
<evidence type="ECO:0000259" key="5">
    <source>
        <dbReference type="Pfam" id="PF03358"/>
    </source>
</evidence>
<keyword evidence="7" id="KW-1185">Reference proteome</keyword>
<reference evidence="7" key="1">
    <citation type="submission" date="2018-09" db="EMBL/GenBank/DDBJ databases">
        <title>Paracoccus onubensis nov. sp. a moderate halophilic bacterium isolated from Gruta de las Maravillas (Aracena, Spain).</title>
        <authorList>
            <person name="Jurado V."/>
            <person name="Gutierrez-Patricio S."/>
            <person name="Gonzalez-Pimentel J.L."/>
            <person name="Miller A.Z."/>
            <person name="Laiz L."/>
            <person name="Saiz-Jimenez C."/>
        </authorList>
    </citation>
    <scope>NUCLEOTIDE SEQUENCE [LARGE SCALE GENOMIC DNA]</scope>
    <source>
        <strain evidence="7">DSM 26381</strain>
    </source>
</reference>
<dbReference type="Gene3D" id="3.40.50.360">
    <property type="match status" value="1"/>
</dbReference>
<keyword evidence="2" id="KW-0285">Flavoprotein</keyword>
<dbReference type="InterPro" id="IPR005025">
    <property type="entry name" value="FMN_Rdtase-like_dom"/>
</dbReference>
<keyword evidence="3" id="KW-0288">FMN</keyword>